<feature type="domain" description="MYND-type" evidence="6">
    <location>
        <begin position="197"/>
        <end position="239"/>
    </location>
</feature>
<sequence>MASATKKVVCSCGRHFGSDAAMQQHQRDSPLHFGEEANANTGASSTPDRKKQQLANFRDKSIFPDFSNLPSEHEINMTFFQTTDGFRYAPRKHWCFLAEIESMEQFLRLRLIVKSRGIAVPIAFYTDDRGAFVGLQAQVGYTVAIMYAEQHGFLDMTTGIRVEDDTLVAIIPTKLSHLLALSDRVAKYSLEATEMTCHGCDELTSRTSLMKCSRCSMFWYCNKDCQTRGWVDKGHKGDCKMIRSCGLRAMFMFDWNRFDGHIPFPLPKPK</sequence>
<dbReference type="PROSITE" id="PS01360">
    <property type="entry name" value="ZF_MYND_1"/>
    <property type="match status" value="1"/>
</dbReference>
<evidence type="ECO:0000256" key="3">
    <source>
        <dbReference type="ARBA" id="ARBA00022833"/>
    </source>
</evidence>
<dbReference type="EMBL" id="JAULSV010000004">
    <property type="protein sequence ID" value="KAK0647079.1"/>
    <property type="molecule type" value="Genomic_DNA"/>
</dbReference>
<feature type="domain" description="C2H2-type" evidence="5">
    <location>
        <begin position="8"/>
        <end position="37"/>
    </location>
</feature>
<evidence type="ECO:0000256" key="2">
    <source>
        <dbReference type="ARBA" id="ARBA00022771"/>
    </source>
</evidence>
<dbReference type="Proteomes" id="UP001174936">
    <property type="component" value="Unassembled WGS sequence"/>
</dbReference>
<evidence type="ECO:0000313" key="8">
    <source>
        <dbReference type="Proteomes" id="UP001174936"/>
    </source>
</evidence>
<evidence type="ECO:0000313" key="7">
    <source>
        <dbReference type="EMBL" id="KAK0647079.1"/>
    </source>
</evidence>
<dbReference type="SUPFAM" id="SSF144232">
    <property type="entry name" value="HIT/MYND zinc finger-like"/>
    <property type="match status" value="1"/>
</dbReference>
<keyword evidence="1" id="KW-0479">Metal-binding</keyword>
<dbReference type="Pfam" id="PF01753">
    <property type="entry name" value="zf-MYND"/>
    <property type="match status" value="1"/>
</dbReference>
<comment type="caution">
    <text evidence="7">The sequence shown here is derived from an EMBL/GenBank/DDBJ whole genome shotgun (WGS) entry which is preliminary data.</text>
</comment>
<evidence type="ECO:0008006" key="9">
    <source>
        <dbReference type="Google" id="ProtNLM"/>
    </source>
</evidence>
<accession>A0AA39Y7C9</accession>
<gene>
    <name evidence="7" type="ORF">B0T16DRAFT_414663</name>
</gene>
<evidence type="ECO:0000259" key="6">
    <source>
        <dbReference type="PROSITE" id="PS50865"/>
    </source>
</evidence>
<dbReference type="GO" id="GO:0008270">
    <property type="term" value="F:zinc ion binding"/>
    <property type="evidence" value="ECO:0007669"/>
    <property type="project" value="UniProtKB-KW"/>
</dbReference>
<dbReference type="PROSITE" id="PS50157">
    <property type="entry name" value="ZINC_FINGER_C2H2_2"/>
    <property type="match status" value="1"/>
</dbReference>
<keyword evidence="3" id="KW-0862">Zinc</keyword>
<dbReference type="PROSITE" id="PS50865">
    <property type="entry name" value="ZF_MYND_2"/>
    <property type="match status" value="1"/>
</dbReference>
<evidence type="ECO:0000256" key="1">
    <source>
        <dbReference type="ARBA" id="ARBA00022723"/>
    </source>
</evidence>
<evidence type="ECO:0000259" key="5">
    <source>
        <dbReference type="PROSITE" id="PS50157"/>
    </source>
</evidence>
<reference evidence="7" key="1">
    <citation type="submission" date="2023-06" db="EMBL/GenBank/DDBJ databases">
        <title>Genome-scale phylogeny and comparative genomics of the fungal order Sordariales.</title>
        <authorList>
            <consortium name="Lawrence Berkeley National Laboratory"/>
            <person name="Hensen N."/>
            <person name="Bonometti L."/>
            <person name="Westerberg I."/>
            <person name="Brannstrom I.O."/>
            <person name="Guillou S."/>
            <person name="Cros-Aarteil S."/>
            <person name="Calhoun S."/>
            <person name="Haridas S."/>
            <person name="Kuo A."/>
            <person name="Mondo S."/>
            <person name="Pangilinan J."/>
            <person name="Riley R."/>
            <person name="Labutti K."/>
            <person name="Andreopoulos B."/>
            <person name="Lipzen A."/>
            <person name="Chen C."/>
            <person name="Yanf M."/>
            <person name="Daum C."/>
            <person name="Ng V."/>
            <person name="Clum A."/>
            <person name="Steindorff A."/>
            <person name="Ohm R."/>
            <person name="Martin F."/>
            <person name="Silar P."/>
            <person name="Natvig D."/>
            <person name="Lalanne C."/>
            <person name="Gautier V."/>
            <person name="Ament-Velasquez S.L."/>
            <person name="Kruys A."/>
            <person name="Hutchinson M.I."/>
            <person name="Powell A.J."/>
            <person name="Barry K."/>
            <person name="Miller A.N."/>
            <person name="Grigoriev I.V."/>
            <person name="Debuchy R."/>
            <person name="Gladieux P."/>
            <person name="Thoren M.H."/>
            <person name="Johannesson H."/>
        </authorList>
    </citation>
    <scope>NUCLEOTIDE SEQUENCE</scope>
    <source>
        <strain evidence="7">SMH2532-1</strain>
    </source>
</reference>
<keyword evidence="2 4" id="KW-0863">Zinc-finger</keyword>
<dbReference type="InterPro" id="IPR002893">
    <property type="entry name" value="Znf_MYND"/>
</dbReference>
<name>A0AA39Y7C9_9PEZI</name>
<organism evidence="7 8">
    <name type="scientific">Cercophora newfieldiana</name>
    <dbReference type="NCBI Taxonomy" id="92897"/>
    <lineage>
        <taxon>Eukaryota</taxon>
        <taxon>Fungi</taxon>
        <taxon>Dikarya</taxon>
        <taxon>Ascomycota</taxon>
        <taxon>Pezizomycotina</taxon>
        <taxon>Sordariomycetes</taxon>
        <taxon>Sordariomycetidae</taxon>
        <taxon>Sordariales</taxon>
        <taxon>Lasiosphaeriaceae</taxon>
        <taxon>Cercophora</taxon>
    </lineage>
</organism>
<protein>
    <recommendedName>
        <fullName evidence="9">MYND-type zinc finger protein samB</fullName>
    </recommendedName>
</protein>
<dbReference type="Gene3D" id="6.10.140.2220">
    <property type="match status" value="1"/>
</dbReference>
<dbReference type="AlphaFoldDB" id="A0AA39Y7C9"/>
<proteinExistence type="predicted"/>
<dbReference type="InterPro" id="IPR013087">
    <property type="entry name" value="Znf_C2H2_type"/>
</dbReference>
<keyword evidence="8" id="KW-1185">Reference proteome</keyword>
<evidence type="ECO:0000256" key="4">
    <source>
        <dbReference type="PROSITE-ProRule" id="PRU00134"/>
    </source>
</evidence>